<evidence type="ECO:0000256" key="1">
    <source>
        <dbReference type="ARBA" id="ARBA00022679"/>
    </source>
</evidence>
<keyword evidence="2" id="KW-0012">Acyltransferase</keyword>
<dbReference type="PROSITE" id="PS51186">
    <property type="entry name" value="GNAT"/>
    <property type="match status" value="1"/>
</dbReference>
<evidence type="ECO:0000259" key="3">
    <source>
        <dbReference type="PROSITE" id="PS51186"/>
    </source>
</evidence>
<sequence>MLDSPKSFVRVAYNQSKNIIIGVAVSSIISEYPWSKKYGVIADIVVDSNFRRMGVGKKLVEDAENLLKTNFVKDIFIEINNDNTISKSFFSKLSYRIISVTACKRID</sequence>
<dbReference type="InterPro" id="IPR000182">
    <property type="entry name" value="GNAT_dom"/>
</dbReference>
<evidence type="ECO:0000256" key="2">
    <source>
        <dbReference type="ARBA" id="ARBA00023315"/>
    </source>
</evidence>
<dbReference type="AlphaFoldDB" id="A0A3G9CXU0"/>
<proteinExistence type="predicted"/>
<dbReference type="Gene3D" id="3.40.630.30">
    <property type="match status" value="1"/>
</dbReference>
<evidence type="ECO:0000313" key="4">
    <source>
        <dbReference type="EMBL" id="BAW30000.1"/>
    </source>
</evidence>
<feature type="domain" description="N-acetyltransferase" evidence="3">
    <location>
        <begin position="1"/>
        <end position="107"/>
    </location>
</feature>
<dbReference type="InterPro" id="IPR016181">
    <property type="entry name" value="Acyl_CoA_acyltransferase"/>
</dbReference>
<dbReference type="CDD" id="cd04301">
    <property type="entry name" value="NAT_SF"/>
    <property type="match status" value="1"/>
</dbReference>
<dbReference type="PANTHER" id="PTHR43420">
    <property type="entry name" value="ACETYLTRANSFERASE"/>
    <property type="match status" value="1"/>
</dbReference>
<dbReference type="EMBL" id="AP017646">
    <property type="protein sequence ID" value="BAW30000.1"/>
    <property type="molecule type" value="Genomic_DNA"/>
</dbReference>
<dbReference type="Proteomes" id="UP000265557">
    <property type="component" value="Chromosome"/>
</dbReference>
<reference evidence="4 5" key="1">
    <citation type="submission" date="2016-09" db="EMBL/GenBank/DDBJ databases">
        <title>Complete Genome Sequence of Methanosarcina thermophila MT-1.</title>
        <authorList>
            <person name="Kouzuma A."/>
        </authorList>
    </citation>
    <scope>NUCLEOTIDE SEQUENCE [LARGE SCALE GENOMIC DNA]</scope>
    <source>
        <strain evidence="4 5">MT-1</strain>
    </source>
</reference>
<accession>A0A3G9CXU0</accession>
<dbReference type="GO" id="GO:0016747">
    <property type="term" value="F:acyltransferase activity, transferring groups other than amino-acyl groups"/>
    <property type="evidence" value="ECO:0007669"/>
    <property type="project" value="InterPro"/>
</dbReference>
<name>A0A3G9CXU0_METTE</name>
<keyword evidence="1 4" id="KW-0808">Transferase</keyword>
<evidence type="ECO:0000313" key="5">
    <source>
        <dbReference type="Proteomes" id="UP000265557"/>
    </source>
</evidence>
<gene>
    <name evidence="4" type="ORF">MESMT1_2070</name>
</gene>
<organism evidence="4 5">
    <name type="scientific">Methanosarcina thermophila</name>
    <dbReference type="NCBI Taxonomy" id="2210"/>
    <lineage>
        <taxon>Archaea</taxon>
        <taxon>Methanobacteriati</taxon>
        <taxon>Methanobacteriota</taxon>
        <taxon>Stenosarchaea group</taxon>
        <taxon>Methanomicrobia</taxon>
        <taxon>Methanosarcinales</taxon>
        <taxon>Methanosarcinaceae</taxon>
        <taxon>Methanosarcina</taxon>
    </lineage>
</organism>
<protein>
    <submittedName>
        <fullName evidence="4">Acetyltransferase</fullName>
    </submittedName>
</protein>
<dbReference type="Pfam" id="PF00583">
    <property type="entry name" value="Acetyltransf_1"/>
    <property type="match status" value="1"/>
</dbReference>
<dbReference type="InterPro" id="IPR050680">
    <property type="entry name" value="YpeA/RimI_acetyltransf"/>
</dbReference>
<dbReference type="SUPFAM" id="SSF55729">
    <property type="entry name" value="Acyl-CoA N-acyltransferases (Nat)"/>
    <property type="match status" value="1"/>
</dbReference>